<comment type="caution">
    <text evidence="1">The sequence shown here is derived from an EMBL/GenBank/DDBJ whole genome shotgun (WGS) entry which is preliminary data.</text>
</comment>
<keyword evidence="2" id="KW-1185">Reference proteome</keyword>
<gene>
    <name evidence="1" type="ORF">J3U88_04180</name>
</gene>
<dbReference type="Proteomes" id="UP000664417">
    <property type="component" value="Unassembled WGS sequence"/>
</dbReference>
<accession>A0A8J7QFF8</accession>
<evidence type="ECO:0000313" key="2">
    <source>
        <dbReference type="Proteomes" id="UP000664417"/>
    </source>
</evidence>
<protein>
    <submittedName>
        <fullName evidence="1">Uncharacterized protein</fullName>
    </submittedName>
</protein>
<dbReference type="RefSeq" id="WP_207857014.1">
    <property type="nucleotide sequence ID" value="NZ_JAFREP010000003.1"/>
</dbReference>
<name>A0A8J7QFF8_9BACT</name>
<dbReference type="AlphaFoldDB" id="A0A8J7QFF8"/>
<dbReference type="EMBL" id="JAFREP010000003">
    <property type="protein sequence ID" value="MBO1317648.1"/>
    <property type="molecule type" value="Genomic_DNA"/>
</dbReference>
<evidence type="ECO:0000313" key="1">
    <source>
        <dbReference type="EMBL" id="MBO1317648.1"/>
    </source>
</evidence>
<proteinExistence type="predicted"/>
<sequence>MHWFAKVVLLLFLSTVFWSVPWLGATLAGGLWVFQHALESRQRLWRRPVLQRLRRRLTLPEGAVAPREGPLRGHAILCSPECIEVRFQQPLPFRFHLSTRARGSSDWDALPLGDPAFDRRFSLTTEDAAAIAFFDVPMRRRLLGLGSFSMDEKGFYLYADAPLFAELTDIKTAGYFHRVAARFRFLFSNVAVHRLEQLVPIIAALAEEKPPAQCLAETILAETVPECGARQADFFVKAYPEALSLFAESPADEAPFFRAFLAALAGPEDQRAGALAACMPACPVVVAETLFQAIRALDPEDAVELCAMGLGTAVLAPQALALLDELRGVAARDTLLDYAALKPNETRTRPVLEALAAYDGDEKVCTFLVERVAGAGANHVTALEVLAKVGSRETLTLLSGMVKTRGLNRERLESTRYLLREKHGLLNDHGGLLSVAEATEGSGALSVAKQRGGELSLKEAGE</sequence>
<reference evidence="1" key="1">
    <citation type="submission" date="2021-03" db="EMBL/GenBank/DDBJ databases">
        <authorList>
            <person name="Wang G."/>
        </authorList>
    </citation>
    <scope>NUCLEOTIDE SEQUENCE</scope>
    <source>
        <strain evidence="1">KCTC 12899</strain>
    </source>
</reference>
<organism evidence="1 2">
    <name type="scientific">Acanthopleuribacter pedis</name>
    <dbReference type="NCBI Taxonomy" id="442870"/>
    <lineage>
        <taxon>Bacteria</taxon>
        <taxon>Pseudomonadati</taxon>
        <taxon>Acidobacteriota</taxon>
        <taxon>Holophagae</taxon>
        <taxon>Acanthopleuribacterales</taxon>
        <taxon>Acanthopleuribacteraceae</taxon>
        <taxon>Acanthopleuribacter</taxon>
    </lineage>
</organism>